<gene>
    <name evidence="5" type="ORF">Cgig2_022490</name>
</gene>
<dbReference type="InterPro" id="IPR053781">
    <property type="entry name" value="F-box_AtFBL13-like"/>
</dbReference>
<evidence type="ECO:0000313" key="6">
    <source>
        <dbReference type="Proteomes" id="UP001153076"/>
    </source>
</evidence>
<proteinExistence type="predicted"/>
<dbReference type="Proteomes" id="UP001153076">
    <property type="component" value="Unassembled WGS sequence"/>
</dbReference>
<accession>A0A9Q1KAK5</accession>
<dbReference type="Pfam" id="PF23622">
    <property type="entry name" value="LRR_At1g61320_AtMIF1"/>
    <property type="match status" value="1"/>
</dbReference>
<dbReference type="Gene3D" id="1.20.1280.50">
    <property type="match status" value="1"/>
</dbReference>
<reference evidence="5" key="1">
    <citation type="submission" date="2022-04" db="EMBL/GenBank/DDBJ databases">
        <title>Carnegiea gigantea Genome sequencing and assembly v2.</title>
        <authorList>
            <person name="Copetti D."/>
            <person name="Sanderson M.J."/>
            <person name="Burquez A."/>
            <person name="Wojciechowski M.F."/>
        </authorList>
    </citation>
    <scope>NUCLEOTIDE SEQUENCE</scope>
    <source>
        <strain evidence="5">SGP5-SGP5p</strain>
        <tissue evidence="5">Aerial part</tissue>
    </source>
</reference>
<dbReference type="SUPFAM" id="SSF81383">
    <property type="entry name" value="F-box domain"/>
    <property type="match status" value="1"/>
</dbReference>
<dbReference type="InterPro" id="IPR053772">
    <property type="entry name" value="At1g61320/At1g61330-like"/>
</dbReference>
<feature type="region of interest" description="Disordered" evidence="1">
    <location>
        <begin position="29"/>
        <end position="51"/>
    </location>
</feature>
<evidence type="ECO:0000313" key="5">
    <source>
        <dbReference type="EMBL" id="KAJ8439353.1"/>
    </source>
</evidence>
<evidence type="ECO:0000259" key="3">
    <source>
        <dbReference type="Pfam" id="PF00646"/>
    </source>
</evidence>
<name>A0A9Q1KAK5_9CARY</name>
<dbReference type="EMBL" id="JAKOGI010000222">
    <property type="protein sequence ID" value="KAJ8439353.1"/>
    <property type="molecule type" value="Genomic_DNA"/>
</dbReference>
<dbReference type="PANTHER" id="PTHR34145">
    <property type="entry name" value="OS02G0105600 PROTEIN"/>
    <property type="match status" value="1"/>
</dbReference>
<keyword evidence="2" id="KW-0732">Signal</keyword>
<dbReference type="InterPro" id="IPR036047">
    <property type="entry name" value="F-box-like_dom_sf"/>
</dbReference>
<feature type="domain" description="F-box" evidence="3">
    <location>
        <begin position="62"/>
        <end position="97"/>
    </location>
</feature>
<keyword evidence="6" id="KW-1185">Reference proteome</keyword>
<comment type="caution">
    <text evidence="5">The sequence shown here is derived from an EMBL/GenBank/DDBJ whole genome shotgun (WGS) entry which is preliminary data.</text>
</comment>
<organism evidence="5 6">
    <name type="scientific">Carnegiea gigantea</name>
    <dbReference type="NCBI Taxonomy" id="171969"/>
    <lineage>
        <taxon>Eukaryota</taxon>
        <taxon>Viridiplantae</taxon>
        <taxon>Streptophyta</taxon>
        <taxon>Embryophyta</taxon>
        <taxon>Tracheophyta</taxon>
        <taxon>Spermatophyta</taxon>
        <taxon>Magnoliopsida</taxon>
        <taxon>eudicotyledons</taxon>
        <taxon>Gunneridae</taxon>
        <taxon>Pentapetalae</taxon>
        <taxon>Caryophyllales</taxon>
        <taxon>Cactineae</taxon>
        <taxon>Cactaceae</taxon>
        <taxon>Cactoideae</taxon>
        <taxon>Echinocereeae</taxon>
        <taxon>Carnegiea</taxon>
    </lineage>
</organism>
<feature type="chain" id="PRO_5040155995" description="F-box domain-containing protein" evidence="2">
    <location>
        <begin position="19"/>
        <end position="494"/>
    </location>
</feature>
<dbReference type="CDD" id="cd22160">
    <property type="entry name" value="F-box_AtFBL13-like"/>
    <property type="match status" value="1"/>
</dbReference>
<dbReference type="SUPFAM" id="SSF52047">
    <property type="entry name" value="RNI-like"/>
    <property type="match status" value="1"/>
</dbReference>
<dbReference type="Gene3D" id="3.80.10.10">
    <property type="entry name" value="Ribonuclease Inhibitor"/>
    <property type="match status" value="1"/>
</dbReference>
<sequence>MLRCFPTFTLIVILLSDGEFSQLRLRSKENQYPPKGKKGNSHPSSLSSDPMRGGSINNKDLISSLSDDIVLHILSLLDQKEAARASVLSKRWRHMWALLPDFYNFDALKMLWWRLKSYDDQQYDTELRKYVRYVTQIVSSTPAQNINIFRVRIPLDRNYQDDLQTWVNFAMAKSVKELELNLSCPEGFICEGKRLRVGPFGCYAQSPAAKSLVSLSLTALEVSGPFIDSVLLNLPNLELLTMSELYCGVKSYIRVIGSSLKLRYLEISYCHGLGKLDISAGNLISFVLRGSEEDVKFNSVPVLNEVSFEGIYAVRLIHNFQTISGFSSQLNKLTLTSVFKGISHSPIEFPSFRKLKQLELGIWNGSYMSLPFLSNFIDACPVLNKFKLQCMMRLGIGETQFVNERLEANVNRADTVSSKPHHHLNTFEMVGFLGCKADTELVLYIAQFALLLEKVILHPLLEEDDFGLTKEASSRERAKLLRNQLPPRVQLEVL</sequence>
<evidence type="ECO:0000259" key="4">
    <source>
        <dbReference type="Pfam" id="PF23622"/>
    </source>
</evidence>
<dbReference type="PANTHER" id="PTHR34145:SF68">
    <property type="entry name" value="FBD DOMAIN-CONTAINING PROTEIN"/>
    <property type="match status" value="1"/>
</dbReference>
<evidence type="ECO:0000256" key="1">
    <source>
        <dbReference type="SAM" id="MobiDB-lite"/>
    </source>
</evidence>
<protein>
    <recommendedName>
        <fullName evidence="7">F-box domain-containing protein</fullName>
    </recommendedName>
</protein>
<dbReference type="InterPro" id="IPR032675">
    <property type="entry name" value="LRR_dom_sf"/>
</dbReference>
<dbReference type="OrthoDB" id="613853at2759"/>
<evidence type="ECO:0008006" key="7">
    <source>
        <dbReference type="Google" id="ProtNLM"/>
    </source>
</evidence>
<evidence type="ECO:0000256" key="2">
    <source>
        <dbReference type="SAM" id="SignalP"/>
    </source>
</evidence>
<dbReference type="AlphaFoldDB" id="A0A9Q1KAK5"/>
<feature type="signal peptide" evidence="2">
    <location>
        <begin position="1"/>
        <end position="18"/>
    </location>
</feature>
<dbReference type="InterPro" id="IPR001810">
    <property type="entry name" value="F-box_dom"/>
</dbReference>
<dbReference type="Pfam" id="PF00646">
    <property type="entry name" value="F-box"/>
    <property type="match status" value="1"/>
</dbReference>
<feature type="domain" description="At1g61320/AtMIF1 LRR" evidence="4">
    <location>
        <begin position="161"/>
        <end position="460"/>
    </location>
</feature>
<dbReference type="InterPro" id="IPR055357">
    <property type="entry name" value="LRR_At1g61320_AtMIF1"/>
</dbReference>